<dbReference type="RefSeq" id="WP_262427250.1">
    <property type="nucleotide sequence ID" value="NZ_JACRTJ010000013.1"/>
</dbReference>
<sequence length="121" mass="13728">MKPESSVIFFPCKNMEETKKYYTTVLGLPVYKDLGSSVWFDCGYGYLAFCDYGPARPMATGQCISFNLPSLEDVDRMYEALKSRPALGLSAPPAHHTKFPVYSFFFSDPNGYTLEYQRTTD</sequence>
<evidence type="ECO:0000259" key="1">
    <source>
        <dbReference type="PROSITE" id="PS51819"/>
    </source>
</evidence>
<keyword evidence="3" id="KW-1185">Reference proteome</keyword>
<dbReference type="Proteomes" id="UP000647491">
    <property type="component" value="Unassembled WGS sequence"/>
</dbReference>
<reference evidence="2 3" key="1">
    <citation type="submission" date="2020-08" db="EMBL/GenBank/DDBJ databases">
        <title>Genome public.</title>
        <authorList>
            <person name="Liu C."/>
            <person name="Sun Q."/>
        </authorList>
    </citation>
    <scope>NUCLEOTIDE SEQUENCE [LARGE SCALE GENOMIC DNA]</scope>
    <source>
        <strain evidence="2 3">BX10</strain>
    </source>
</reference>
<comment type="caution">
    <text evidence="2">The sequence shown here is derived from an EMBL/GenBank/DDBJ whole genome shotgun (WGS) entry which is preliminary data.</text>
</comment>
<evidence type="ECO:0000313" key="2">
    <source>
        <dbReference type="EMBL" id="MBC8598743.1"/>
    </source>
</evidence>
<dbReference type="InterPro" id="IPR037523">
    <property type="entry name" value="VOC_core"/>
</dbReference>
<dbReference type="CDD" id="cd06587">
    <property type="entry name" value="VOC"/>
    <property type="match status" value="1"/>
</dbReference>
<dbReference type="InterPro" id="IPR029068">
    <property type="entry name" value="Glyas_Bleomycin-R_OHBP_Dase"/>
</dbReference>
<dbReference type="EMBL" id="JACRTJ010000013">
    <property type="protein sequence ID" value="MBC8598743.1"/>
    <property type="molecule type" value="Genomic_DNA"/>
</dbReference>
<proteinExistence type="predicted"/>
<evidence type="ECO:0000313" key="3">
    <source>
        <dbReference type="Proteomes" id="UP000647491"/>
    </source>
</evidence>
<gene>
    <name evidence="2" type="ORF">H8708_05770</name>
</gene>
<dbReference type="Gene3D" id="3.10.180.10">
    <property type="entry name" value="2,3-Dihydroxybiphenyl 1,2-Dioxygenase, domain 1"/>
    <property type="match status" value="1"/>
</dbReference>
<dbReference type="PROSITE" id="PS51819">
    <property type="entry name" value="VOC"/>
    <property type="match status" value="1"/>
</dbReference>
<dbReference type="InterPro" id="IPR004360">
    <property type="entry name" value="Glyas_Fos-R_dOase_dom"/>
</dbReference>
<feature type="domain" description="VOC" evidence="1">
    <location>
        <begin position="2"/>
        <end position="119"/>
    </location>
</feature>
<dbReference type="Pfam" id="PF00903">
    <property type="entry name" value="Glyoxalase"/>
    <property type="match status" value="1"/>
</dbReference>
<accession>A0ABR7NRJ5</accession>
<organism evidence="2 3">
    <name type="scientific">Enterocloster hominis</name>
    <name type="common">ex Liu et al. 2021</name>
    <dbReference type="NCBI Taxonomy" id="2763663"/>
    <lineage>
        <taxon>Bacteria</taxon>
        <taxon>Bacillati</taxon>
        <taxon>Bacillota</taxon>
        <taxon>Clostridia</taxon>
        <taxon>Lachnospirales</taxon>
        <taxon>Lachnospiraceae</taxon>
        <taxon>Enterocloster</taxon>
    </lineage>
</organism>
<dbReference type="SUPFAM" id="SSF54593">
    <property type="entry name" value="Glyoxalase/Bleomycin resistance protein/Dihydroxybiphenyl dioxygenase"/>
    <property type="match status" value="1"/>
</dbReference>
<protein>
    <submittedName>
        <fullName evidence="2">VOC family protein</fullName>
    </submittedName>
</protein>
<name>A0ABR7NRJ5_9FIRM</name>